<evidence type="ECO:0000256" key="1">
    <source>
        <dbReference type="ARBA" id="ARBA00008675"/>
    </source>
</evidence>
<dbReference type="Pfam" id="PF02861">
    <property type="entry name" value="Clp_N"/>
    <property type="match status" value="1"/>
</dbReference>
<evidence type="ECO:0000256" key="4">
    <source>
        <dbReference type="ARBA" id="ARBA00022840"/>
    </source>
</evidence>
<dbReference type="GO" id="GO:0034605">
    <property type="term" value="P:cellular response to heat"/>
    <property type="evidence" value="ECO:0007669"/>
    <property type="project" value="TreeGrafter"/>
</dbReference>
<evidence type="ECO:0000256" key="5">
    <source>
        <dbReference type="ARBA" id="ARBA00023186"/>
    </source>
</evidence>
<dbReference type="PANTHER" id="PTHR11638">
    <property type="entry name" value="ATP-DEPENDENT CLP PROTEASE"/>
    <property type="match status" value="1"/>
</dbReference>
<reference evidence="11" key="1">
    <citation type="journal article" date="2019" name="Gigascience">
        <title>De novo genome assembly of the endangered Acer yangbiense, a plant species with extremely small populations endemic to Yunnan Province, China.</title>
        <authorList>
            <person name="Yang J."/>
            <person name="Wariss H.M."/>
            <person name="Tao L."/>
            <person name="Zhang R."/>
            <person name="Yun Q."/>
            <person name="Hollingsworth P."/>
            <person name="Dao Z."/>
            <person name="Luo G."/>
            <person name="Guo H."/>
            <person name="Ma Y."/>
            <person name="Sun W."/>
        </authorList>
    </citation>
    <scope>NUCLEOTIDE SEQUENCE [LARGE SCALE GENOMIC DNA]</scope>
    <source>
        <strain evidence="11">cv. br00</strain>
    </source>
</reference>
<dbReference type="AlphaFoldDB" id="A0A5N5N115"/>
<dbReference type="InterPro" id="IPR036628">
    <property type="entry name" value="Clp_N_dom_sf"/>
</dbReference>
<dbReference type="Gene3D" id="1.10.8.60">
    <property type="match status" value="1"/>
</dbReference>
<organism evidence="10 11">
    <name type="scientific">Salix brachista</name>
    <dbReference type="NCBI Taxonomy" id="2182728"/>
    <lineage>
        <taxon>Eukaryota</taxon>
        <taxon>Viridiplantae</taxon>
        <taxon>Streptophyta</taxon>
        <taxon>Embryophyta</taxon>
        <taxon>Tracheophyta</taxon>
        <taxon>Spermatophyta</taxon>
        <taxon>Magnoliopsida</taxon>
        <taxon>eudicotyledons</taxon>
        <taxon>Gunneridae</taxon>
        <taxon>Pentapetalae</taxon>
        <taxon>rosids</taxon>
        <taxon>fabids</taxon>
        <taxon>Malpighiales</taxon>
        <taxon>Salicaceae</taxon>
        <taxon>Saliceae</taxon>
        <taxon>Salix</taxon>
    </lineage>
</organism>
<comment type="caution">
    <text evidence="10">The sequence shown here is derived from an EMBL/GenBank/DDBJ whole genome shotgun (WGS) entry which is preliminary data.</text>
</comment>
<evidence type="ECO:0000313" key="11">
    <source>
        <dbReference type="Proteomes" id="UP000326939"/>
    </source>
</evidence>
<accession>A0A5N5N115</accession>
<dbReference type="PRINTS" id="PR00300">
    <property type="entry name" value="CLPPROTEASEA"/>
</dbReference>
<dbReference type="GO" id="GO:0005524">
    <property type="term" value="F:ATP binding"/>
    <property type="evidence" value="ECO:0007669"/>
    <property type="project" value="UniProtKB-KW"/>
</dbReference>
<dbReference type="InterPro" id="IPR027417">
    <property type="entry name" value="P-loop_NTPase"/>
</dbReference>
<dbReference type="GO" id="GO:0005737">
    <property type="term" value="C:cytoplasm"/>
    <property type="evidence" value="ECO:0007669"/>
    <property type="project" value="TreeGrafter"/>
</dbReference>
<dbReference type="CDD" id="cd19499">
    <property type="entry name" value="RecA-like_ClpB_Hsp104-like"/>
    <property type="match status" value="1"/>
</dbReference>
<comment type="similarity">
    <text evidence="1 7">Belongs to the ClpA/ClpB family.</text>
</comment>
<evidence type="ECO:0000256" key="6">
    <source>
        <dbReference type="PROSITE-ProRule" id="PRU01251"/>
    </source>
</evidence>
<gene>
    <name evidence="10" type="ORF">DKX38_006157</name>
</gene>
<evidence type="ECO:0000256" key="3">
    <source>
        <dbReference type="ARBA" id="ARBA00022741"/>
    </source>
</evidence>
<dbReference type="SUPFAM" id="SSF81923">
    <property type="entry name" value="Double Clp-N motif"/>
    <property type="match status" value="1"/>
</dbReference>
<name>A0A5N5N115_9ROSI</name>
<dbReference type="InterPro" id="IPR050130">
    <property type="entry name" value="ClpA_ClpB"/>
</dbReference>
<keyword evidence="3 7" id="KW-0547">Nucleotide-binding</keyword>
<dbReference type="GO" id="GO:0016887">
    <property type="term" value="F:ATP hydrolysis activity"/>
    <property type="evidence" value="ECO:0007669"/>
    <property type="project" value="InterPro"/>
</dbReference>
<keyword evidence="2 6" id="KW-0677">Repeat</keyword>
<dbReference type="PROSITE" id="PS00871">
    <property type="entry name" value="CLPAB_2"/>
    <property type="match status" value="1"/>
</dbReference>
<dbReference type="Pfam" id="PF17871">
    <property type="entry name" value="AAA_lid_9"/>
    <property type="match status" value="1"/>
</dbReference>
<dbReference type="SMART" id="SM01086">
    <property type="entry name" value="ClpB_D2-small"/>
    <property type="match status" value="1"/>
</dbReference>
<dbReference type="FunFam" id="1.10.8.60:FF:000017">
    <property type="entry name" value="ATP-dependent chaperone ClpB"/>
    <property type="match status" value="1"/>
</dbReference>
<dbReference type="SMART" id="SM00382">
    <property type="entry name" value="AAA"/>
    <property type="match status" value="2"/>
</dbReference>
<keyword evidence="4 7" id="KW-0067">ATP-binding</keyword>
<dbReference type="SUPFAM" id="SSF52540">
    <property type="entry name" value="P-loop containing nucleoside triphosphate hydrolases"/>
    <property type="match status" value="2"/>
</dbReference>
<protein>
    <recommendedName>
        <fullName evidence="9">Clp R domain-containing protein</fullName>
    </recommendedName>
</protein>
<dbReference type="InterPro" id="IPR041546">
    <property type="entry name" value="ClpA/ClpB_AAA_lid"/>
</dbReference>
<dbReference type="FunFam" id="3.40.50.300:FF:000025">
    <property type="entry name" value="ATP-dependent Clp protease subunit"/>
    <property type="match status" value="1"/>
</dbReference>
<dbReference type="PROSITE" id="PS00870">
    <property type="entry name" value="CLPAB_1"/>
    <property type="match status" value="1"/>
</dbReference>
<evidence type="ECO:0000256" key="8">
    <source>
        <dbReference type="SAM" id="Coils"/>
    </source>
</evidence>
<dbReference type="InterPro" id="IPR019489">
    <property type="entry name" value="Clp_ATPase_C"/>
</dbReference>
<dbReference type="InterPro" id="IPR018368">
    <property type="entry name" value="ClpA/B_CS1"/>
</dbReference>
<dbReference type="Proteomes" id="UP000326939">
    <property type="component" value="Chromosome 4"/>
</dbReference>
<feature type="coiled-coil region" evidence="8">
    <location>
        <begin position="564"/>
        <end position="625"/>
    </location>
</feature>
<dbReference type="Pfam" id="PF10431">
    <property type="entry name" value="ClpB_D2-small"/>
    <property type="match status" value="1"/>
</dbReference>
<dbReference type="InterPro" id="IPR004176">
    <property type="entry name" value="Clp_R_N"/>
</dbReference>
<feature type="domain" description="Clp R" evidence="9">
    <location>
        <begin position="70"/>
        <end position="214"/>
    </location>
</feature>
<dbReference type="FunFam" id="1.10.1780.10:FF:000006">
    <property type="entry name" value="Chaperone protein ClpB3, chloroplastic"/>
    <property type="match status" value="1"/>
</dbReference>
<dbReference type="InterPro" id="IPR001270">
    <property type="entry name" value="ClpA/B"/>
</dbReference>
<sequence>METTTARAPPLSLCPSFHAASIRNALLPLKSLISFPVERNSVKSLELNKRYGTFSTRTKVVRCDASSNITQQEFTDMAWQGIVSSQDVAKENKHQIVETEHLMKALLEQKNGLARRIFSGVGVDNSRLLAATVRFIQRQPKVHSKSTGSMLGHNLETLIQRAREYKKEHGDSFVSAEHLVLGFAQDQRFGKQLFKDFQISLQILKSAIESIRGRQSVIDHDPEGKYEALEKYGKDLTAMAKAGKLDPVIGRDEEIRRCIQILSRRMKNNPVLIGEPGVGKTAISEGDQHSPTGLFVVWTWFEFLDAVGSLLAHRIVEGDVPQALMNRKLISLDMGSLIAGAKYRGEFEDRLKAVLKEVMDSDGQIILFIDEIHTVVGAGATDGAMDAGNILKPMLGRGELRCIGATTLDEHRKYIEKDPALERRFQQVFVDQPTVEDTISILRGLRERYELHHGVRISDSALVEAAVLSDHYISGRFLPDKAIDLVDEAAAKLKMEITSKPTSLDEINRSVLKLEMERLSLVNDTDKASKDRLSRLDTMLSLLKMKQDDLTEQWEHEKSVMTRIQSIKEEIDRVNLEIQHAEREYDLNWAAELKYGSLNSLQRQLKSAEKELDEYIKSGKSMLREEVKGDDIAEIVSKWTGIPISKLKQSEREKLLHLEDELHKRVVGQEPAVKALAEAIQRSRVGLSDPCRPIASFMFMGPTGVGKTELAKALASYMFNTEEALVRIDMSEYMEKHSVSRLVGAPPGFVGYEEGGQLTETVRRRPYAVILFDEIEKAHSDVFNIFLQILDDGRVTDSQGRTVSFTNTVIIMTSNVGSQYILNTDDDLPKEVAYETIKRRVMDAARSVFRPEFMNRVDEYIVFQPLDHDQINSIVRLQLGRVQQRLADRKIKLLVTNAAVELLGMLGYDPNYGARPVKRVIQQHVENELAKGILRGELKDEDSVLIDTQVTAFANGHLPQQKLVFKRLETSEDKAAAESRAFPHTA</sequence>
<dbReference type="FunFam" id="3.40.50.300:FF:000120">
    <property type="entry name" value="ATP-dependent chaperone ClpB"/>
    <property type="match status" value="1"/>
</dbReference>
<dbReference type="Gene3D" id="3.40.50.300">
    <property type="entry name" value="P-loop containing nucleotide triphosphate hydrolases"/>
    <property type="match status" value="3"/>
</dbReference>
<dbReference type="InterPro" id="IPR003959">
    <property type="entry name" value="ATPase_AAA_core"/>
</dbReference>
<dbReference type="EMBL" id="VDCV01000004">
    <property type="protein sequence ID" value="KAB5561200.1"/>
    <property type="molecule type" value="Genomic_DNA"/>
</dbReference>
<dbReference type="Pfam" id="PF07724">
    <property type="entry name" value="AAA_2"/>
    <property type="match status" value="1"/>
</dbReference>
<proteinExistence type="inferred from homology"/>
<dbReference type="InterPro" id="IPR003593">
    <property type="entry name" value="AAA+_ATPase"/>
</dbReference>
<dbReference type="Gene3D" id="1.10.1780.10">
    <property type="entry name" value="Clp, N-terminal domain"/>
    <property type="match status" value="1"/>
</dbReference>
<keyword evidence="11" id="KW-1185">Reference proteome</keyword>
<dbReference type="PANTHER" id="PTHR11638:SF18">
    <property type="entry name" value="HEAT SHOCK PROTEIN 104"/>
    <property type="match status" value="1"/>
</dbReference>
<evidence type="ECO:0000256" key="2">
    <source>
        <dbReference type="ARBA" id="ARBA00022737"/>
    </source>
</evidence>
<evidence type="ECO:0000313" key="10">
    <source>
        <dbReference type="EMBL" id="KAB5561200.1"/>
    </source>
</evidence>
<evidence type="ECO:0000259" key="9">
    <source>
        <dbReference type="PROSITE" id="PS51903"/>
    </source>
</evidence>
<keyword evidence="8" id="KW-0175">Coiled coil</keyword>
<dbReference type="PROSITE" id="PS51903">
    <property type="entry name" value="CLP_R"/>
    <property type="match status" value="1"/>
</dbReference>
<dbReference type="CDD" id="cd00009">
    <property type="entry name" value="AAA"/>
    <property type="match status" value="1"/>
</dbReference>
<dbReference type="InterPro" id="IPR028299">
    <property type="entry name" value="ClpA/B_CS2"/>
</dbReference>
<evidence type="ECO:0000256" key="7">
    <source>
        <dbReference type="RuleBase" id="RU004432"/>
    </source>
</evidence>
<dbReference type="Pfam" id="PF00004">
    <property type="entry name" value="AAA"/>
    <property type="match status" value="1"/>
</dbReference>
<keyword evidence="5 7" id="KW-0143">Chaperone</keyword>